<evidence type="ECO:0000256" key="5">
    <source>
        <dbReference type="ARBA" id="ARBA00022448"/>
    </source>
</evidence>
<evidence type="ECO:0000256" key="3">
    <source>
        <dbReference type="ARBA" id="ARBA00006669"/>
    </source>
</evidence>
<evidence type="ECO:0000256" key="1">
    <source>
        <dbReference type="ARBA" id="ARBA00002672"/>
    </source>
</evidence>
<evidence type="ECO:0000256" key="9">
    <source>
        <dbReference type="ARBA" id="ARBA00023136"/>
    </source>
</evidence>
<keyword evidence="6" id="KW-1003">Cell membrane</keyword>
<protein>
    <recommendedName>
        <fullName evidence="4">Nicotinamide riboside transporter PnuC</fullName>
    </recommendedName>
</protein>
<evidence type="ECO:0000256" key="7">
    <source>
        <dbReference type="ARBA" id="ARBA00022692"/>
    </source>
</evidence>
<dbReference type="RefSeq" id="WP_042060716.1">
    <property type="nucleotide sequence ID" value="NZ_BAND01000103.1"/>
</dbReference>
<dbReference type="EMBL" id="BAND01000103">
    <property type="protein sequence ID" value="GAJ30103.1"/>
    <property type="molecule type" value="Genomic_DNA"/>
</dbReference>
<proteinExistence type="inferred from homology"/>
<dbReference type="GO" id="GO:0034257">
    <property type="term" value="F:nicotinamide riboside transmembrane transporter activity"/>
    <property type="evidence" value="ECO:0007669"/>
    <property type="project" value="InterPro"/>
</dbReference>
<accession>A0A023D7G3</accession>
<keyword evidence="7 10" id="KW-0812">Transmembrane</keyword>
<dbReference type="OrthoDB" id="9791248at2"/>
<comment type="similarity">
    <text evidence="3">Belongs to the nicotinamide ribonucleoside (NR) uptake permease (TC 4.B.1) family.</text>
</comment>
<reference evidence="11 12" key="2">
    <citation type="journal article" date="2014" name="FEMS Microbiol. Lett.">
        <title>Draft genomic DNA sequence of the facultatively methylotrophic bacterium Acidomonas methanolica type strain MB58.</title>
        <authorList>
            <person name="Higashiura N."/>
            <person name="Hadano H."/>
            <person name="Hirakawa H."/>
            <person name="Matsutani M."/>
            <person name="Takabe S."/>
            <person name="Matsushita K."/>
            <person name="Azuma Y."/>
        </authorList>
    </citation>
    <scope>NUCLEOTIDE SEQUENCE [LARGE SCALE GENOMIC DNA]</scope>
    <source>
        <strain evidence="11 12">MB58</strain>
    </source>
</reference>
<name>A0A023D7G3_ACIMT</name>
<comment type="function">
    <text evidence="1">Required for nicotinamide riboside transport across the inner membrane.</text>
</comment>
<dbReference type="Proteomes" id="UP000019760">
    <property type="component" value="Unassembled WGS sequence"/>
</dbReference>
<dbReference type="Pfam" id="PF04973">
    <property type="entry name" value="NMN_transporter"/>
    <property type="match status" value="1"/>
</dbReference>
<evidence type="ECO:0000256" key="2">
    <source>
        <dbReference type="ARBA" id="ARBA00004651"/>
    </source>
</evidence>
<keyword evidence="9 10" id="KW-0472">Membrane</keyword>
<evidence type="ECO:0000256" key="10">
    <source>
        <dbReference type="SAM" id="Phobius"/>
    </source>
</evidence>
<evidence type="ECO:0000256" key="4">
    <source>
        <dbReference type="ARBA" id="ARBA00017522"/>
    </source>
</evidence>
<dbReference type="InterPro" id="IPR006419">
    <property type="entry name" value="NMN_transpt_PnuC"/>
</dbReference>
<evidence type="ECO:0000256" key="6">
    <source>
        <dbReference type="ARBA" id="ARBA00022475"/>
    </source>
</evidence>
<evidence type="ECO:0000313" key="12">
    <source>
        <dbReference type="Proteomes" id="UP000019760"/>
    </source>
</evidence>
<keyword evidence="12" id="KW-1185">Reference proteome</keyword>
<sequence length="186" mass="20315">MSLTEWLAAALSALGVALTARRSLFCWPVSLTGTLLYAWVFLDARLYADMALQIVFCGFLVYGWLHWARAAALVVARPGARGIVLGMTAGLIGAAVWGAMLARWTNDPAPFADAGLSAFSLVAQYWMARRYRLCWPAWVVIDALYVALFLSRGLMPTALLYGGFVGLALDGWRRWQPEQGAPAGQD</sequence>
<feature type="transmembrane region" description="Helical" evidence="10">
    <location>
        <begin position="50"/>
        <end position="68"/>
    </location>
</feature>
<dbReference type="PANTHER" id="PTHR36122:SF2">
    <property type="entry name" value="NICOTINAMIDE RIBOSIDE TRANSPORTER PNUC"/>
    <property type="match status" value="1"/>
</dbReference>
<dbReference type="AlphaFoldDB" id="A0A023D7G3"/>
<evidence type="ECO:0000313" key="11">
    <source>
        <dbReference type="EMBL" id="GAJ30103.1"/>
    </source>
</evidence>
<dbReference type="NCBIfam" id="TIGR01528">
    <property type="entry name" value="NMN_trans_PnuC"/>
    <property type="match status" value="1"/>
</dbReference>
<gene>
    <name evidence="11" type="ORF">Amme_104_011</name>
</gene>
<evidence type="ECO:0000256" key="8">
    <source>
        <dbReference type="ARBA" id="ARBA00022989"/>
    </source>
</evidence>
<keyword evidence="5" id="KW-0813">Transport</keyword>
<comment type="subcellular location">
    <subcellularLocation>
        <location evidence="2">Cell membrane</location>
        <topology evidence="2">Multi-pass membrane protein</topology>
    </subcellularLocation>
</comment>
<dbReference type="GO" id="GO:0005886">
    <property type="term" value="C:plasma membrane"/>
    <property type="evidence" value="ECO:0007669"/>
    <property type="project" value="UniProtKB-SubCell"/>
</dbReference>
<keyword evidence="8 10" id="KW-1133">Transmembrane helix</keyword>
<reference evidence="12" key="1">
    <citation type="journal article" date="2014" name="FEMS Microbiol. Lett.">
        <title>Draft Genomic DNA Sequence of the Facultatively Methylotrophic Bacterium Acidomonas methanolica type strain MB58.</title>
        <authorList>
            <person name="Higashiura N."/>
            <person name="Hadano H."/>
            <person name="Hirakawa H."/>
            <person name="Matsutani M."/>
            <person name="Takabe S."/>
            <person name="Matsushita K."/>
            <person name="Azuma Y."/>
        </authorList>
    </citation>
    <scope>NUCLEOTIDE SEQUENCE [LARGE SCALE GENOMIC DNA]</scope>
    <source>
        <strain evidence="12">MB58</strain>
    </source>
</reference>
<dbReference type="PANTHER" id="PTHR36122">
    <property type="entry name" value="NICOTINAMIDE RIBOSIDE TRANSPORTER PNUC"/>
    <property type="match status" value="1"/>
</dbReference>
<organism evidence="11 12">
    <name type="scientific">Acidomonas methanolica NBRC 104435</name>
    <dbReference type="NCBI Taxonomy" id="1231351"/>
    <lineage>
        <taxon>Bacteria</taxon>
        <taxon>Pseudomonadati</taxon>
        <taxon>Pseudomonadota</taxon>
        <taxon>Alphaproteobacteria</taxon>
        <taxon>Acetobacterales</taxon>
        <taxon>Acetobacteraceae</taxon>
        <taxon>Acidomonas</taxon>
    </lineage>
</organism>
<comment type="caution">
    <text evidence="11">The sequence shown here is derived from an EMBL/GenBank/DDBJ whole genome shotgun (WGS) entry which is preliminary data.</text>
</comment>
<feature type="transmembrane region" description="Helical" evidence="10">
    <location>
        <begin position="80"/>
        <end position="102"/>
    </location>
</feature>